<protein>
    <submittedName>
        <fullName evidence="7">ZPR1-related zinc finger protein</fullName>
    </submittedName>
</protein>
<dbReference type="EMBL" id="CP003167">
    <property type="protein sequence ID" value="AGB01138.1"/>
    <property type="molecule type" value="Genomic_DNA"/>
</dbReference>
<organism evidence="7 8">
    <name type="scientific">Methanoregula formicica (strain DSM 22288 / NBRC 105244 / SMSP)</name>
    <dbReference type="NCBI Taxonomy" id="593750"/>
    <lineage>
        <taxon>Archaea</taxon>
        <taxon>Methanobacteriati</taxon>
        <taxon>Methanobacteriota</taxon>
        <taxon>Stenosarchaea group</taxon>
        <taxon>Methanomicrobia</taxon>
        <taxon>Methanomicrobiales</taxon>
        <taxon>Methanoregulaceae</taxon>
        <taxon>Methanoregula</taxon>
    </lineage>
</organism>
<dbReference type="STRING" id="593750.Metfor_0052"/>
<feature type="compositionally biased region" description="Basic and acidic residues" evidence="5">
    <location>
        <begin position="160"/>
        <end position="174"/>
    </location>
</feature>
<evidence type="ECO:0000313" key="8">
    <source>
        <dbReference type="Proteomes" id="UP000010824"/>
    </source>
</evidence>
<dbReference type="InterPro" id="IPR040141">
    <property type="entry name" value="ZPR1"/>
</dbReference>
<keyword evidence="2" id="KW-0479">Metal-binding</keyword>
<dbReference type="InParanoid" id="L0HCW2"/>
<accession>L0HCW2</accession>
<dbReference type="AlphaFoldDB" id="L0HCW2"/>
<dbReference type="KEGG" id="mfo:Metfor_0052"/>
<evidence type="ECO:0000259" key="6">
    <source>
        <dbReference type="SMART" id="SM00709"/>
    </source>
</evidence>
<dbReference type="eggNOG" id="arCOG04265">
    <property type="taxonomic scope" value="Archaea"/>
</dbReference>
<evidence type="ECO:0000256" key="3">
    <source>
        <dbReference type="ARBA" id="ARBA00022771"/>
    </source>
</evidence>
<keyword evidence="4" id="KW-0862">Zinc</keyword>
<keyword evidence="3" id="KW-0863">Zinc-finger</keyword>
<dbReference type="PANTHER" id="PTHR10876:SF0">
    <property type="entry name" value="ZINC FINGER PROTEIN ZPR1"/>
    <property type="match status" value="1"/>
</dbReference>
<dbReference type="InterPro" id="IPR042451">
    <property type="entry name" value="ZPR1_A/B_dom"/>
</dbReference>
<dbReference type="GO" id="GO:0008270">
    <property type="term" value="F:zinc ion binding"/>
    <property type="evidence" value="ECO:0007669"/>
    <property type="project" value="UniProtKB-KW"/>
</dbReference>
<dbReference type="NCBIfam" id="TIGR00310">
    <property type="entry name" value="ZPR1_znf"/>
    <property type="match status" value="1"/>
</dbReference>
<dbReference type="Pfam" id="PF22794">
    <property type="entry name" value="jr-ZPR1"/>
    <property type="match status" value="1"/>
</dbReference>
<evidence type="ECO:0000256" key="1">
    <source>
        <dbReference type="ARBA" id="ARBA00008354"/>
    </source>
</evidence>
<name>L0HCW2_METFS</name>
<dbReference type="OrthoDB" id="14924at2157"/>
<reference evidence="7 8" key="2">
    <citation type="journal article" date="2014" name="Genome Announc.">
        <title>Complete Genome Sequence of Methanoregula formicica SMSPT, a Mesophilic Hydrogenotrophic Methanogen Isolated from a Methanogenic Upflow Anaerobic Sludge Blanket Reactor.</title>
        <authorList>
            <person name="Yamamoto K."/>
            <person name="Tamaki H."/>
            <person name="Cadillo-Quiroz H."/>
            <person name="Imachi H."/>
            <person name="Kyrpides N."/>
            <person name="Woyke T."/>
            <person name="Goodwin L."/>
            <person name="Zinder S.H."/>
            <person name="Kamagata Y."/>
            <person name="Liu W.T."/>
        </authorList>
    </citation>
    <scope>NUCLEOTIDE SEQUENCE [LARGE SCALE GENOMIC DNA]</scope>
    <source>
        <strain evidence="8">DSM 22288 / NBRC 105244 / SMSP</strain>
    </source>
</reference>
<sequence length="174" mass="19188">METKVPGPCPSCNTEIDYLYKTENIPYFSDILIISAICPSCGYKFVDTQLLKHGEPARYTLPVEKEDDLAARVVRSMSASIEIPELGVRIDPGPQCQGFVSNVEGVLDRIEQVVKGALKWGTDVEKENAAELLADIARVKAGLYPITLIVEDPSGNSGIESERVVKEKYEPEEE</sequence>
<dbReference type="HOGENOM" id="CLU_107446_0_0_2"/>
<dbReference type="RefSeq" id="WP_015284102.1">
    <property type="nucleotide sequence ID" value="NC_019943.1"/>
</dbReference>
<feature type="domain" description="Zinc finger ZPR1-type" evidence="6">
    <location>
        <begin position="7"/>
        <end position="161"/>
    </location>
</feature>
<evidence type="ECO:0000256" key="5">
    <source>
        <dbReference type="SAM" id="MobiDB-lite"/>
    </source>
</evidence>
<reference evidence="8" key="1">
    <citation type="submission" date="2011-12" db="EMBL/GenBank/DDBJ databases">
        <title>Complete sequence of Methanoregula formicicum SMSP.</title>
        <authorList>
            <person name="Lucas S."/>
            <person name="Han J."/>
            <person name="Lapidus A."/>
            <person name="Cheng J.-F."/>
            <person name="Goodwin L."/>
            <person name="Pitluck S."/>
            <person name="Peters L."/>
            <person name="Ovchinnikova G."/>
            <person name="Teshima H."/>
            <person name="Detter J.C."/>
            <person name="Han C."/>
            <person name="Tapia R."/>
            <person name="Land M."/>
            <person name="Hauser L."/>
            <person name="Kyrpides N."/>
            <person name="Ivanova N."/>
            <person name="Pagani I."/>
            <person name="Imachi H."/>
            <person name="Tamaki H."/>
            <person name="Sekiguchi Y."/>
            <person name="Kamagata Y."/>
            <person name="Cadillo-Quiroz H."/>
            <person name="Zinder S."/>
            <person name="Liu W.-T."/>
            <person name="Woyke T."/>
        </authorList>
    </citation>
    <scope>NUCLEOTIDE SEQUENCE [LARGE SCALE GENOMIC DNA]</scope>
    <source>
        <strain evidence="8">DSM 22288 / NBRC 105244 / SMSP</strain>
    </source>
</reference>
<gene>
    <name evidence="7" type="ordered locus">Metfor_0052</name>
</gene>
<dbReference type="GeneID" id="14308725"/>
<evidence type="ECO:0000256" key="4">
    <source>
        <dbReference type="ARBA" id="ARBA00022833"/>
    </source>
</evidence>
<proteinExistence type="inferred from homology"/>
<dbReference type="Gene3D" id="2.20.25.420">
    <property type="entry name" value="ZPR1, zinc finger domain"/>
    <property type="match status" value="1"/>
</dbReference>
<dbReference type="InterPro" id="IPR042452">
    <property type="entry name" value="ZPR1_Znf1/2"/>
</dbReference>
<dbReference type="Gene3D" id="2.60.120.1040">
    <property type="entry name" value="ZPR1, A/B domain"/>
    <property type="match status" value="1"/>
</dbReference>
<evidence type="ECO:0000313" key="7">
    <source>
        <dbReference type="EMBL" id="AGB01138.1"/>
    </source>
</evidence>
<dbReference type="PANTHER" id="PTHR10876">
    <property type="entry name" value="ZINC FINGER PROTEIN ZPR1"/>
    <property type="match status" value="1"/>
</dbReference>
<dbReference type="InterPro" id="IPR056180">
    <property type="entry name" value="ZPR1_jr_dom"/>
</dbReference>
<dbReference type="SMART" id="SM00709">
    <property type="entry name" value="Zpr1"/>
    <property type="match status" value="1"/>
</dbReference>
<comment type="similarity">
    <text evidence="1">Belongs to the ZPR1 family.</text>
</comment>
<keyword evidence="8" id="KW-1185">Reference proteome</keyword>
<feature type="region of interest" description="Disordered" evidence="5">
    <location>
        <begin position="154"/>
        <end position="174"/>
    </location>
</feature>
<dbReference type="Proteomes" id="UP000010824">
    <property type="component" value="Chromosome"/>
</dbReference>
<dbReference type="InterPro" id="IPR004457">
    <property type="entry name" value="Znf_ZPR1"/>
</dbReference>
<dbReference type="Pfam" id="PF03367">
    <property type="entry name" value="Zn_ribbon_ZPR1"/>
    <property type="match status" value="1"/>
</dbReference>
<dbReference type="NCBIfam" id="TIGR00340">
    <property type="entry name" value="zpr1_rel"/>
    <property type="match status" value="1"/>
</dbReference>
<evidence type="ECO:0000256" key="2">
    <source>
        <dbReference type="ARBA" id="ARBA00022723"/>
    </source>
</evidence>
<dbReference type="InterPro" id="IPR004470">
    <property type="entry name" value="ZPR1-like_arc"/>
</dbReference>